<keyword evidence="1" id="KW-1133">Transmembrane helix</keyword>
<proteinExistence type="evidence at transcript level"/>
<organism evidence="2">
    <name type="scientific">Arabidopsis thaliana</name>
    <name type="common">Mouse-ear cress</name>
    <dbReference type="NCBI Taxonomy" id="3702"/>
    <lineage>
        <taxon>Eukaryota</taxon>
        <taxon>Viridiplantae</taxon>
        <taxon>Streptophyta</taxon>
        <taxon>Embryophyta</taxon>
        <taxon>Tracheophyta</taxon>
        <taxon>Spermatophyta</taxon>
        <taxon>Magnoliopsida</taxon>
        <taxon>eudicotyledons</taxon>
        <taxon>Gunneridae</taxon>
        <taxon>Pentapetalae</taxon>
        <taxon>rosids</taxon>
        <taxon>malvids</taxon>
        <taxon>Brassicales</taxon>
        <taxon>Brassicaceae</taxon>
        <taxon>Camelineae</taxon>
        <taxon>Arabidopsis</taxon>
    </lineage>
</organism>
<evidence type="ECO:0008006" key="3">
    <source>
        <dbReference type="Google" id="ProtNLM"/>
    </source>
</evidence>
<dbReference type="AlphaFoldDB" id="Q56ZA0"/>
<keyword evidence="1" id="KW-0472">Membrane</keyword>
<dbReference type="EMBL" id="AK221068">
    <property type="protein sequence ID" value="BAD94877.1"/>
    <property type="molecule type" value="mRNA"/>
</dbReference>
<keyword evidence="1" id="KW-0812">Transmembrane</keyword>
<feature type="transmembrane region" description="Helical" evidence="1">
    <location>
        <begin position="12"/>
        <end position="33"/>
    </location>
</feature>
<accession>Q56ZA0</accession>
<reference evidence="2" key="1">
    <citation type="submission" date="2005-03" db="EMBL/GenBank/DDBJ databases">
        <title>Large-scale analysis of RIKEN Arabidopsis full-length (RAFL) cDNAs.</title>
        <authorList>
            <person name="Totoki Y."/>
            <person name="Seki M."/>
            <person name="Ishida J."/>
            <person name="Nakajima M."/>
            <person name="Enju A."/>
            <person name="Kamiya A."/>
            <person name="Narusaka M."/>
            <person name="Shin-i T."/>
            <person name="Nakagawa M."/>
            <person name="Sakamoto N."/>
            <person name="Oishi K."/>
            <person name="Kohara Y."/>
            <person name="Kobayashi M."/>
            <person name="Toyoda A."/>
            <person name="Sakaki Y."/>
            <person name="Sakurai T."/>
            <person name="Iida K."/>
            <person name="Akiyama K."/>
            <person name="Satou M."/>
            <person name="Toyoda T."/>
            <person name="Konagaya A."/>
            <person name="Carninci P."/>
            <person name="Kawai J."/>
            <person name="Hayashizaki Y."/>
            <person name="Shinozaki K."/>
        </authorList>
    </citation>
    <scope>NUCLEOTIDE SEQUENCE</scope>
</reference>
<name>Q56ZA0_ARATH</name>
<evidence type="ECO:0000313" key="2">
    <source>
        <dbReference type="EMBL" id="BAD94877.1"/>
    </source>
</evidence>
<sequence length="35" mass="4078">MFLVCSNPARLVVVEVAFSSCLFCWYFDTIWLFGI</sequence>
<protein>
    <recommendedName>
        <fullName evidence="3">Transmembrane protein</fullName>
    </recommendedName>
</protein>
<evidence type="ECO:0000256" key="1">
    <source>
        <dbReference type="SAM" id="Phobius"/>
    </source>
</evidence>